<evidence type="ECO:0000259" key="2">
    <source>
        <dbReference type="SMART" id="SM00047"/>
    </source>
</evidence>
<keyword evidence="4" id="KW-1185">Reference proteome</keyword>
<evidence type="ECO:0000313" key="4">
    <source>
        <dbReference type="Proteomes" id="UP001500298"/>
    </source>
</evidence>
<accession>A0ABP9DKN8</accession>
<dbReference type="EMBL" id="BAABJX010000057">
    <property type="protein sequence ID" value="GAA4847561.1"/>
    <property type="molecule type" value="Genomic_DNA"/>
</dbReference>
<protein>
    <recommendedName>
        <fullName evidence="2">Mannosyl-glycoprotein endo-beta-N-acetylglucosamidase-like domain-containing protein</fullName>
    </recommendedName>
</protein>
<dbReference type="RefSeq" id="WP_345374230.1">
    <property type="nucleotide sequence ID" value="NZ_BAABJX010000057.1"/>
</dbReference>
<dbReference type="InterPro" id="IPR002901">
    <property type="entry name" value="MGlyc_endo_b_GlcNAc-like_dom"/>
</dbReference>
<name>A0ABP9DKN8_9BACT</name>
<organism evidence="3 4">
    <name type="scientific">Algivirga pacifica</name>
    <dbReference type="NCBI Taxonomy" id="1162670"/>
    <lineage>
        <taxon>Bacteria</taxon>
        <taxon>Pseudomonadati</taxon>
        <taxon>Bacteroidota</taxon>
        <taxon>Cytophagia</taxon>
        <taxon>Cytophagales</taxon>
        <taxon>Flammeovirgaceae</taxon>
        <taxon>Algivirga</taxon>
    </lineage>
</organism>
<evidence type="ECO:0000256" key="1">
    <source>
        <dbReference type="ARBA" id="ARBA00022801"/>
    </source>
</evidence>
<sequence length="345" mass="39505">MRSVHFILPVSYKSNVICCGYTRGGFYLSFREKIYRLEFTQRSALILGAFVLTAACFHALLDTSEPSTTLQSSVHAATPPDYTINRNDVIGSMMEDFIALEEASLKHKNADIRESFTIKKQLILSRYLIQAKVNRPDQLSDESLLSLNQEVSDLFLELVVPSLNLPNHVHRFFTAEKPLRKLETALMEQAKYHVPASIKLAQAALETGYGQRVINNNYFGIKDKSGRNSPSITTEYYTHTEYKFNQHKVISHEKVQKGGRTLYKCIVKDSFQHYTTPWESFRGHSIFLSQNKRYSPLFTKGRNYKAWADKIGSTKYGGVGYATSPIYGELLKKIIQRYHLDLLDY</sequence>
<comment type="caution">
    <text evidence="3">The sequence shown here is derived from an EMBL/GenBank/DDBJ whole genome shotgun (WGS) entry which is preliminary data.</text>
</comment>
<dbReference type="InterPro" id="IPR051056">
    <property type="entry name" value="Glycosyl_Hydrolase_73"/>
</dbReference>
<dbReference type="Proteomes" id="UP001500298">
    <property type="component" value="Unassembled WGS sequence"/>
</dbReference>
<proteinExistence type="predicted"/>
<gene>
    <name evidence="3" type="ORF">GCM10023331_35340</name>
</gene>
<dbReference type="Gene3D" id="1.10.530.10">
    <property type="match status" value="1"/>
</dbReference>
<feature type="domain" description="Mannosyl-glycoprotein endo-beta-N-acetylglucosamidase-like" evidence="2">
    <location>
        <begin position="162"/>
        <end position="344"/>
    </location>
</feature>
<dbReference type="PANTHER" id="PTHR33308">
    <property type="entry name" value="PEPTIDOGLYCAN HYDROLASE FLGJ"/>
    <property type="match status" value="1"/>
</dbReference>
<dbReference type="PANTHER" id="PTHR33308:SF9">
    <property type="entry name" value="PEPTIDOGLYCAN HYDROLASE FLGJ"/>
    <property type="match status" value="1"/>
</dbReference>
<dbReference type="SMART" id="SM00047">
    <property type="entry name" value="LYZ2"/>
    <property type="match status" value="1"/>
</dbReference>
<dbReference type="Pfam" id="PF01832">
    <property type="entry name" value="Glucosaminidase"/>
    <property type="match status" value="1"/>
</dbReference>
<keyword evidence="1" id="KW-0378">Hydrolase</keyword>
<evidence type="ECO:0000313" key="3">
    <source>
        <dbReference type="EMBL" id="GAA4847561.1"/>
    </source>
</evidence>
<reference evidence="4" key="1">
    <citation type="journal article" date="2019" name="Int. J. Syst. Evol. Microbiol.">
        <title>The Global Catalogue of Microorganisms (GCM) 10K type strain sequencing project: providing services to taxonomists for standard genome sequencing and annotation.</title>
        <authorList>
            <consortium name="The Broad Institute Genomics Platform"/>
            <consortium name="The Broad Institute Genome Sequencing Center for Infectious Disease"/>
            <person name="Wu L."/>
            <person name="Ma J."/>
        </authorList>
    </citation>
    <scope>NUCLEOTIDE SEQUENCE [LARGE SCALE GENOMIC DNA]</scope>
    <source>
        <strain evidence="4">JCM 18326</strain>
    </source>
</reference>